<dbReference type="FunFam" id="3.30.70.330:FF:000365">
    <property type="entry name" value="U4/U6 snRNA-associated-splicing factor PRP24"/>
    <property type="match status" value="1"/>
</dbReference>
<proteinExistence type="predicted"/>
<dbReference type="PANTHER" id="PTHR24012">
    <property type="entry name" value="RNA BINDING PROTEIN"/>
    <property type="match status" value="1"/>
</dbReference>
<feature type="domain" description="RRM" evidence="12">
    <location>
        <begin position="635"/>
        <end position="708"/>
    </location>
</feature>
<keyword evidence="10" id="KW-0175">Coiled coil</keyword>
<keyword evidence="14" id="KW-1185">Reference proteome</keyword>
<feature type="coiled-coil region" evidence="10">
    <location>
        <begin position="544"/>
        <end position="571"/>
    </location>
</feature>
<evidence type="ECO:0000256" key="8">
    <source>
        <dbReference type="ARBA" id="ARBA00093627"/>
    </source>
</evidence>
<evidence type="ECO:0000256" key="1">
    <source>
        <dbReference type="ARBA" id="ARBA00004123"/>
    </source>
</evidence>
<evidence type="ECO:0000259" key="12">
    <source>
        <dbReference type="PROSITE" id="PS50102"/>
    </source>
</evidence>
<name>V2YVS9_MONRO</name>
<dbReference type="CDD" id="cd12296">
    <property type="entry name" value="RRM1_Prp24"/>
    <property type="match status" value="1"/>
</dbReference>
<dbReference type="EMBL" id="AWSO01000061">
    <property type="protein sequence ID" value="ESK95794.1"/>
    <property type="molecule type" value="Genomic_DNA"/>
</dbReference>
<comment type="function">
    <text evidence="7">Functions as a recycling factor of the spliceosome, a machinery that forms on each precursor-messenger RNA (pre-mRNA) and catalyzes the removal of introns. Chaperones the re-annealing of U4 and U6 snRNAs (small nuclear RNAs) released from previous rounds of splicing, an initial step in reforming the U4/U6-U5 tri-snRNP (small nuclear ribonucleoprotein) that can reassemble into another spliceosome complex; this step involves binding U6 and facilitating the unwinding of the U6 internal stem loop, followed by base-pairing of U6 to U4.</text>
</comment>
<evidence type="ECO:0000256" key="6">
    <source>
        <dbReference type="ARBA" id="ARBA00023242"/>
    </source>
</evidence>
<evidence type="ECO:0000256" key="5">
    <source>
        <dbReference type="ARBA" id="ARBA00023187"/>
    </source>
</evidence>
<dbReference type="SMART" id="SM00360">
    <property type="entry name" value="RRM"/>
    <property type="match status" value="4"/>
</dbReference>
<evidence type="ECO:0000256" key="2">
    <source>
        <dbReference type="ARBA" id="ARBA00022664"/>
    </source>
</evidence>
<dbReference type="HOGENOM" id="CLU_003925_1_0_1"/>
<dbReference type="SUPFAM" id="SSF54928">
    <property type="entry name" value="RNA-binding domain, RBD"/>
    <property type="match status" value="2"/>
</dbReference>
<dbReference type="GO" id="GO:0008380">
    <property type="term" value="P:RNA splicing"/>
    <property type="evidence" value="ECO:0007669"/>
    <property type="project" value="UniProtKB-KW"/>
</dbReference>
<dbReference type="InterPro" id="IPR034397">
    <property type="entry name" value="Prp24_RRM1"/>
</dbReference>
<feature type="compositionally biased region" description="Basic and acidic residues" evidence="11">
    <location>
        <begin position="1032"/>
        <end position="1043"/>
    </location>
</feature>
<feature type="domain" description="RRM" evidence="12">
    <location>
        <begin position="900"/>
        <end position="972"/>
    </location>
</feature>
<dbReference type="Gene3D" id="3.30.70.330">
    <property type="match status" value="4"/>
</dbReference>
<dbReference type="CDD" id="cd00590">
    <property type="entry name" value="RRM_SF"/>
    <property type="match status" value="1"/>
</dbReference>
<dbReference type="SUPFAM" id="SSF48452">
    <property type="entry name" value="TPR-like"/>
    <property type="match status" value="1"/>
</dbReference>
<dbReference type="InterPro" id="IPR011990">
    <property type="entry name" value="TPR-like_helical_dom_sf"/>
</dbReference>
<gene>
    <name evidence="13" type="ORF">Moror_12406</name>
</gene>
<dbReference type="GO" id="GO:0003723">
    <property type="term" value="F:RNA binding"/>
    <property type="evidence" value="ECO:0007669"/>
    <property type="project" value="UniProtKB-UniRule"/>
</dbReference>
<dbReference type="KEGG" id="mrr:Moror_12406"/>
<accession>V2YVS9</accession>
<evidence type="ECO:0000313" key="13">
    <source>
        <dbReference type="EMBL" id="ESK95794.1"/>
    </source>
</evidence>
<feature type="region of interest" description="Disordered" evidence="11">
    <location>
        <begin position="995"/>
        <end position="1043"/>
    </location>
</feature>
<feature type="compositionally biased region" description="Low complexity" evidence="11">
    <location>
        <begin position="1010"/>
        <end position="1028"/>
    </location>
</feature>
<organism evidence="13 14">
    <name type="scientific">Moniliophthora roreri (strain MCA 2997)</name>
    <name type="common">Cocoa frosty pod rot fungus</name>
    <name type="synonym">Crinipellis roreri</name>
    <dbReference type="NCBI Taxonomy" id="1381753"/>
    <lineage>
        <taxon>Eukaryota</taxon>
        <taxon>Fungi</taxon>
        <taxon>Dikarya</taxon>
        <taxon>Basidiomycota</taxon>
        <taxon>Agaricomycotina</taxon>
        <taxon>Agaricomycetes</taxon>
        <taxon>Agaricomycetidae</taxon>
        <taxon>Agaricales</taxon>
        <taxon>Marasmiineae</taxon>
        <taxon>Marasmiaceae</taxon>
        <taxon>Moniliophthora</taxon>
    </lineage>
</organism>
<evidence type="ECO:0000313" key="14">
    <source>
        <dbReference type="Proteomes" id="UP000017559"/>
    </source>
</evidence>
<dbReference type="InterPro" id="IPR035979">
    <property type="entry name" value="RBD_domain_sf"/>
</dbReference>
<comment type="subcellular location">
    <subcellularLocation>
        <location evidence="1">Nucleus</location>
    </subcellularLocation>
</comment>
<feature type="domain" description="RRM" evidence="12">
    <location>
        <begin position="709"/>
        <end position="786"/>
    </location>
</feature>
<keyword evidence="2" id="KW-0507">mRNA processing</keyword>
<dbReference type="AlphaFoldDB" id="V2YVS9"/>
<dbReference type="PROSITE" id="PS50102">
    <property type="entry name" value="RRM"/>
    <property type="match status" value="4"/>
</dbReference>
<dbReference type="InterPro" id="IPR000504">
    <property type="entry name" value="RRM_dom"/>
</dbReference>
<protein>
    <recommendedName>
        <fullName evidence="8">U4/U6 snRNA-associated-splicing factor PRP24</fullName>
    </recommendedName>
</protein>
<keyword evidence="5" id="KW-0508">mRNA splicing</keyword>
<keyword evidence="6" id="KW-0539">Nucleus</keyword>
<evidence type="ECO:0000256" key="4">
    <source>
        <dbReference type="ARBA" id="ARBA00022884"/>
    </source>
</evidence>
<keyword evidence="4 9" id="KW-0694">RNA-binding</keyword>
<sequence length="1043" mass="118021">MDEAQALEAFTNVVGLLTERPYDFSLHLQHIRMAESIPGMEAEAQAALETFNTFYAAGDEAWIPLIEAKEKELDLKSAADVRQLLELYERAEADYLSIPILKRHLEFVMERHAAYTEGEAKPEELEELFSTEWTRLTMTDIVNKGVGHLAQSHVLWDQLRDWELGILEAASPSEKPALAEQVQMLLLDRLRQPHSNSDATFQVYSTFTTNYKPSDQYEALMVAASKMKSHAVRGFEHREPFENELVNSGNSLESYSRYTGHERRAKNVDLLLMSAVHERAIAEAAKRHFNEEPNAETALRSFWTGYLDALRLSDVDEAVQLNVVRRAVRSVPGSGEVWARYIRLLVRIRISFLKFRAKNWSQERIDTESVDVGEETIQVIYAKAFDMKLLQNDPEQIIPVTLARAGYEKRRIEAETSDDETLPTLIGVLENGIEMVRAASSAGDPRLRLERYLSEVYRIAEVVESAVSVWQLAAKHYKSSYLVWTLYTEALIKAEQYDEARKTYSDICMKNIDWPEAIWEAWLGFEHLHGTTEQVEACMDKIEKAQYQVNIRRAKEAEKAAMQQMQMAAEQAAASILVSEVPVPDVGNEDAMEVDTTTAGERGTKRHAEDDLSLDGQKRVRKDKPLPLQRDRENSTVFVSDLADGVEDKDLIDLFKDCGKIREVKITHLPNSNVATVEFFDRDSVPAALTKDKKRIQGNEISVHLAWQSTLYITNFPETADDGYIRNLFGKYGTIFDVRWPSKKFKNTRRFCYLQYTSPDAAQRSLELHQRELEPGLQLNVFISNPERKKERTDQDANDREIYVTGLNKSTTKTDLENLFRQYGSVKEVRLATEENGVSKGYAFVEFEDVKDAHAALEANNQELRNRRIAVTFADSRAKARNAKFNKDTGLGRKAEMKSRTLRIRNLPPGTQEGLLQQVIEKVAEVKRLEVFTDLNEAVVEFTGAAEAGKLLLRTEPFVFNGNELKFSEEAMSNHSTRTGVTAGFVPRVAVSRPKAGLGQKRKPVAPIFQGAQATGSQTQSSKTTASSGGKGQDDFRKMLGGK</sequence>
<evidence type="ECO:0000256" key="10">
    <source>
        <dbReference type="SAM" id="Coils"/>
    </source>
</evidence>
<dbReference type="STRING" id="1381753.V2YVS9"/>
<dbReference type="OrthoDB" id="360390at2759"/>
<comment type="caution">
    <text evidence="13">The sequence shown here is derived from an EMBL/GenBank/DDBJ whole genome shotgun (WGS) entry which is preliminary data.</text>
</comment>
<evidence type="ECO:0000256" key="11">
    <source>
        <dbReference type="SAM" id="MobiDB-lite"/>
    </source>
</evidence>
<feature type="domain" description="RRM" evidence="12">
    <location>
        <begin position="800"/>
        <end position="876"/>
    </location>
</feature>
<dbReference type="GO" id="GO:0006397">
    <property type="term" value="P:mRNA processing"/>
    <property type="evidence" value="ECO:0007669"/>
    <property type="project" value="UniProtKB-KW"/>
</dbReference>
<feature type="region of interest" description="Disordered" evidence="11">
    <location>
        <begin position="587"/>
        <end position="629"/>
    </location>
</feature>
<evidence type="ECO:0000256" key="3">
    <source>
        <dbReference type="ARBA" id="ARBA00022737"/>
    </source>
</evidence>
<dbReference type="Pfam" id="PF00076">
    <property type="entry name" value="RRM_1"/>
    <property type="match status" value="4"/>
</dbReference>
<evidence type="ECO:0000256" key="7">
    <source>
        <dbReference type="ARBA" id="ARBA00093374"/>
    </source>
</evidence>
<evidence type="ECO:0000256" key="9">
    <source>
        <dbReference type="PROSITE-ProRule" id="PRU00176"/>
    </source>
</evidence>
<dbReference type="Gene3D" id="1.25.40.10">
    <property type="entry name" value="Tetratricopeptide repeat domain"/>
    <property type="match status" value="2"/>
</dbReference>
<keyword evidence="3" id="KW-0677">Repeat</keyword>
<dbReference type="GO" id="GO:0005688">
    <property type="term" value="C:U6 snRNP"/>
    <property type="evidence" value="ECO:0007669"/>
    <property type="project" value="UniProtKB-ARBA"/>
</dbReference>
<reference evidence="13 14" key="1">
    <citation type="journal article" date="2014" name="BMC Genomics">
        <title>Genome and secretome analysis of the hemibiotrophic fungal pathogen, Moniliophthora roreri, which causes frosty pod rot disease of cacao: mechanisms of the biotrophic and necrotrophic phases.</title>
        <authorList>
            <person name="Meinhardt L.W."/>
            <person name="Costa G.G.L."/>
            <person name="Thomazella D.P.T."/>
            <person name="Teixeira P.J.P.L."/>
            <person name="Carazzolle M.F."/>
            <person name="Schuster S.C."/>
            <person name="Carlson J.E."/>
            <person name="Guiltinan M.J."/>
            <person name="Mieczkowski P."/>
            <person name="Farmer A."/>
            <person name="Ramaraj T."/>
            <person name="Crozier J."/>
            <person name="Davis R.E."/>
            <person name="Shao J."/>
            <person name="Melnick R.L."/>
            <person name="Pereira G.A.G."/>
            <person name="Bailey B.A."/>
        </authorList>
    </citation>
    <scope>NUCLEOTIDE SEQUENCE [LARGE SCALE GENOMIC DNA]</scope>
    <source>
        <strain evidence="13 14">MCA 2997</strain>
    </source>
</reference>
<dbReference type="Proteomes" id="UP000017559">
    <property type="component" value="Unassembled WGS sequence"/>
</dbReference>
<dbReference type="InterPro" id="IPR012677">
    <property type="entry name" value="Nucleotide-bd_a/b_plait_sf"/>
</dbReference>